<reference evidence="2 3" key="1">
    <citation type="submission" date="2017-06" db="EMBL/GenBank/DDBJ databases">
        <title>the draft geome sequence of Illustriluteabacillus marina B3227.</title>
        <authorList>
            <person name="He R.-H."/>
            <person name="Du Z.-J."/>
        </authorList>
    </citation>
    <scope>NUCLEOTIDE SEQUENCE [LARGE SCALE GENOMIC DNA]</scope>
    <source>
        <strain evidence="2 3">B3227</strain>
    </source>
</reference>
<dbReference type="EMBL" id="PJNH01000002">
    <property type="protein sequence ID" value="PKR77837.1"/>
    <property type="molecule type" value="Genomic_DNA"/>
</dbReference>
<evidence type="ECO:0000313" key="3">
    <source>
        <dbReference type="Proteomes" id="UP000243524"/>
    </source>
</evidence>
<feature type="compositionally biased region" description="Acidic residues" evidence="1">
    <location>
        <begin position="40"/>
        <end position="51"/>
    </location>
</feature>
<feature type="compositionally biased region" description="Basic and acidic residues" evidence="1">
    <location>
        <begin position="1"/>
        <end position="39"/>
    </location>
</feature>
<accession>A0A2I0QU18</accession>
<dbReference type="AlphaFoldDB" id="A0A2I0QU18"/>
<name>A0A2I0QU18_9BACI</name>
<protein>
    <submittedName>
        <fullName evidence="2">Uncharacterized protein</fullName>
    </submittedName>
</protein>
<feature type="region of interest" description="Disordered" evidence="1">
    <location>
        <begin position="1"/>
        <end position="80"/>
    </location>
</feature>
<evidence type="ECO:0000256" key="1">
    <source>
        <dbReference type="SAM" id="MobiDB-lite"/>
    </source>
</evidence>
<comment type="caution">
    <text evidence="2">The sequence shown here is derived from an EMBL/GenBank/DDBJ whole genome shotgun (WGS) entry which is preliminary data.</text>
</comment>
<keyword evidence="3" id="KW-1185">Reference proteome</keyword>
<feature type="compositionally biased region" description="Basic and acidic residues" evidence="1">
    <location>
        <begin position="68"/>
        <end position="80"/>
    </location>
</feature>
<sequence>MSKEDKNKKDLKNKDTEENQRKSAFDEKRTELHKFKDEQLVDDIPMEDLEIEEKNTKDKTNSQSTSQTEEKYRKAGKDKK</sequence>
<proteinExistence type="predicted"/>
<gene>
    <name evidence="2" type="ORF">CEY16_07870</name>
</gene>
<dbReference type="OrthoDB" id="2970658at2"/>
<dbReference type="RefSeq" id="WP_101331445.1">
    <property type="nucleotide sequence ID" value="NZ_PJNH01000002.1"/>
</dbReference>
<organism evidence="2 3">
    <name type="scientific">Halalkalibacillus sediminis</name>
    <dbReference type="NCBI Taxonomy" id="2018042"/>
    <lineage>
        <taxon>Bacteria</taxon>
        <taxon>Bacillati</taxon>
        <taxon>Bacillota</taxon>
        <taxon>Bacilli</taxon>
        <taxon>Bacillales</taxon>
        <taxon>Bacillaceae</taxon>
        <taxon>Halalkalibacillus</taxon>
    </lineage>
</organism>
<dbReference type="Proteomes" id="UP000243524">
    <property type="component" value="Unassembled WGS sequence"/>
</dbReference>
<evidence type="ECO:0000313" key="2">
    <source>
        <dbReference type="EMBL" id="PKR77837.1"/>
    </source>
</evidence>